<dbReference type="EMBL" id="JAEFBK010000009">
    <property type="protein sequence ID" value="KAG7568633.1"/>
    <property type="molecule type" value="Genomic_DNA"/>
</dbReference>
<dbReference type="EMBL" id="JAEFBK010000009">
    <property type="protein sequence ID" value="KAG7568634.1"/>
    <property type="molecule type" value="Genomic_DNA"/>
</dbReference>
<reference evidence="1 5" key="1">
    <citation type="submission" date="2020-12" db="EMBL/GenBank/DDBJ databases">
        <title>Concerted genomic and epigenomic changes stabilize Arabidopsis allopolyploids.</title>
        <authorList>
            <person name="Chen Z."/>
        </authorList>
    </citation>
    <scope>NUCLEOTIDE SEQUENCE [LARGE SCALE GENOMIC DNA]</scope>
    <source>
        <strain evidence="1">Allo738</strain>
        <tissue evidence="1">Leaf</tissue>
    </source>
</reference>
<name>A0A8T2AAA4_9BRAS</name>
<evidence type="ECO:0000313" key="2">
    <source>
        <dbReference type="EMBL" id="KAG7568632.1"/>
    </source>
</evidence>
<comment type="caution">
    <text evidence="1">The sequence shown here is derived from an EMBL/GenBank/DDBJ whole genome shotgun (WGS) entry which is preliminary data.</text>
</comment>
<evidence type="ECO:0000313" key="4">
    <source>
        <dbReference type="EMBL" id="KAG7568634.1"/>
    </source>
</evidence>
<accession>A0A8T2AAA4</accession>
<sequence>MANRKTQNHALCLLATVVIHVLTPVIPILVPTSILAPSFLLHTFSLLRDVYSCDPRICFLFIPKSVCPEYVFHFLWIKYAGVCPLSEISGDRWKLSLLDKIRFPKPPWMSSNSYAFSKQWDRITIFWLCAMRIAIVVKTNGGGEVDRRRFHLLKCFIKVSDWSGLELFFNGSYEADLDYKIVYNQTYDVCLMGTHESSANYLEDAFVKEKDLRQQLWKRVHFGMKEKTMISKKKRYQSFRTYDGSIRFIHVVCNLEIKAREAIHAYNSHESEIEYREGK</sequence>
<keyword evidence="5" id="KW-1185">Reference proteome</keyword>
<proteinExistence type="predicted"/>
<dbReference type="EMBL" id="JAEFBK010000009">
    <property type="protein sequence ID" value="KAG7568632.1"/>
    <property type="molecule type" value="Genomic_DNA"/>
</dbReference>
<organism evidence="1 5">
    <name type="scientific">Arabidopsis thaliana x Arabidopsis arenosa</name>
    <dbReference type="NCBI Taxonomy" id="1240361"/>
    <lineage>
        <taxon>Eukaryota</taxon>
        <taxon>Viridiplantae</taxon>
        <taxon>Streptophyta</taxon>
        <taxon>Embryophyta</taxon>
        <taxon>Tracheophyta</taxon>
        <taxon>Spermatophyta</taxon>
        <taxon>Magnoliopsida</taxon>
        <taxon>eudicotyledons</taxon>
        <taxon>Gunneridae</taxon>
        <taxon>Pentapetalae</taxon>
        <taxon>rosids</taxon>
        <taxon>malvids</taxon>
        <taxon>Brassicales</taxon>
        <taxon>Brassicaceae</taxon>
        <taxon>Camelineae</taxon>
        <taxon>Arabidopsis</taxon>
    </lineage>
</organism>
<dbReference type="EMBL" id="JAEFBK010000009">
    <property type="protein sequence ID" value="KAG7568631.1"/>
    <property type="molecule type" value="Genomic_DNA"/>
</dbReference>
<evidence type="ECO:0000313" key="3">
    <source>
        <dbReference type="EMBL" id="KAG7568633.1"/>
    </source>
</evidence>
<dbReference type="AlphaFoldDB" id="A0A8T2AAA4"/>
<evidence type="ECO:0000313" key="5">
    <source>
        <dbReference type="Proteomes" id="UP000694240"/>
    </source>
</evidence>
<protein>
    <submittedName>
        <fullName evidence="1">Uncharacterized protein</fullName>
    </submittedName>
</protein>
<gene>
    <name evidence="1" type="ORF">ISN45_Aa04g014400</name>
    <name evidence="2" type="ORF">ISN45_Aa04g014410</name>
    <name evidence="3" type="ORF">ISN45_Aa04g014420</name>
    <name evidence="4" type="ORF">ISN45_Aa04g014430</name>
</gene>
<dbReference type="Proteomes" id="UP000694240">
    <property type="component" value="Chromosome 9"/>
</dbReference>
<evidence type="ECO:0000313" key="1">
    <source>
        <dbReference type="EMBL" id="KAG7568631.1"/>
    </source>
</evidence>